<keyword evidence="9" id="KW-0560">Oxidoreductase</keyword>
<evidence type="ECO:0000256" key="9">
    <source>
        <dbReference type="ARBA" id="ARBA00023002"/>
    </source>
</evidence>
<accession>A0A178M4J7</accession>
<dbReference type="AlphaFoldDB" id="A0A178M4J7"/>
<evidence type="ECO:0000256" key="7">
    <source>
        <dbReference type="ARBA" id="ARBA00022842"/>
    </source>
</evidence>
<organism evidence="20 21">
    <name type="scientific">Chloroflexus islandicus</name>
    <dbReference type="NCBI Taxonomy" id="1707952"/>
    <lineage>
        <taxon>Bacteria</taxon>
        <taxon>Bacillati</taxon>
        <taxon>Chloroflexota</taxon>
        <taxon>Chloroflexia</taxon>
        <taxon>Chloroflexales</taxon>
        <taxon>Chloroflexineae</taxon>
        <taxon>Chloroflexaceae</taxon>
        <taxon>Chloroflexus</taxon>
    </lineage>
</organism>
<keyword evidence="7 15" id="KW-0460">Magnesium</keyword>
<keyword evidence="21" id="KW-1185">Reference proteome</keyword>
<evidence type="ECO:0000313" key="20">
    <source>
        <dbReference type="EMBL" id="OAN43661.1"/>
    </source>
</evidence>
<name>A0A178M4J7_9CHLR</name>
<comment type="similarity">
    <text evidence="2">Belongs to the isocitrate and isopropylmalate dehydrogenases family.</text>
</comment>
<evidence type="ECO:0000256" key="2">
    <source>
        <dbReference type="ARBA" id="ARBA00007769"/>
    </source>
</evidence>
<evidence type="ECO:0000256" key="12">
    <source>
        <dbReference type="NCBIfam" id="TIGR00183"/>
    </source>
</evidence>
<dbReference type="Gene3D" id="3.10.580.10">
    <property type="entry name" value="CBS-domain"/>
    <property type="match status" value="1"/>
</dbReference>
<evidence type="ECO:0000256" key="15">
    <source>
        <dbReference type="PIRSR" id="PIRSR604439-3"/>
    </source>
</evidence>
<dbReference type="PANTHER" id="PTHR43504:SF1">
    <property type="entry name" value="ISOCITRATE DEHYDROGENASE [NADP]"/>
    <property type="match status" value="1"/>
</dbReference>
<dbReference type="Pfam" id="PF00571">
    <property type="entry name" value="CBS"/>
    <property type="match status" value="2"/>
</dbReference>
<feature type="binding site" evidence="14">
    <location>
        <position position="421"/>
    </location>
    <ligand>
        <name>NADP(+)</name>
        <dbReference type="ChEBI" id="CHEBI:58349"/>
    </ligand>
</feature>
<dbReference type="EMBL" id="LWQS01000077">
    <property type="protein sequence ID" value="OAN43661.1"/>
    <property type="molecule type" value="Genomic_DNA"/>
</dbReference>
<feature type="modified residue" description="Phosphoserine" evidence="17">
    <location>
        <position position="107"/>
    </location>
</feature>
<dbReference type="SMART" id="SM01329">
    <property type="entry name" value="Iso_dh"/>
    <property type="match status" value="1"/>
</dbReference>
<dbReference type="GO" id="GO:0051287">
    <property type="term" value="F:NAD binding"/>
    <property type="evidence" value="ECO:0007669"/>
    <property type="project" value="InterPro"/>
</dbReference>
<dbReference type="EC" id="1.1.1.42" evidence="12"/>
<dbReference type="GO" id="GO:0006099">
    <property type="term" value="P:tricarboxylic acid cycle"/>
    <property type="evidence" value="ECO:0007669"/>
    <property type="project" value="UniProtKB-UniRule"/>
</dbReference>
<feature type="modified residue" description="N6-succinyllysine" evidence="17">
    <location>
        <position position="94"/>
    </location>
</feature>
<evidence type="ECO:0000256" key="13">
    <source>
        <dbReference type="PIRSR" id="PIRSR604439-1"/>
    </source>
</evidence>
<feature type="domain" description="CBS" evidence="19">
    <location>
        <begin position="483"/>
        <end position="540"/>
    </location>
</feature>
<evidence type="ECO:0000256" key="4">
    <source>
        <dbReference type="ARBA" id="ARBA00022435"/>
    </source>
</evidence>
<dbReference type="GO" id="GO:0004450">
    <property type="term" value="F:isocitrate dehydrogenase (NADP+) activity"/>
    <property type="evidence" value="ECO:0007669"/>
    <property type="project" value="UniProtKB-UniRule"/>
</dbReference>
<dbReference type="Pfam" id="PF00180">
    <property type="entry name" value="Iso_dh"/>
    <property type="match status" value="1"/>
</dbReference>
<dbReference type="SUPFAM" id="SSF53659">
    <property type="entry name" value="Isocitrate/Isopropylmalate dehydrogenase-like"/>
    <property type="match status" value="1"/>
</dbReference>
<sequence length="600" mass="65987">MNSTPAGEAIQIVNGRLQVPDHPIIPFVEGDGTGRDIWRASVRVFDAAVALAYGGKRKIEWVEVLAGEKAFQQTGNWLPDETIEIFQKYLVGIKGPLTTPVGGGIRSLNVALRKHLDLYVCQRPVRHFPGVPSPVKHPEKVDMVIFRENTEDVYTGIEYRGGSAEATKIIEFLQREFPKDFDKIRFGTPEKTDEFRQLIGEAPEGRIEVGIGIKPISRIGTERIMAAAIQYAINYKRKSITIMHKGNIQKFTEGAFRDWAYEYAERAFGDYVYTWAQWERTKAARGEAAANAEQKEALASGKILVKDTIADIIFQQVLTRPDEFDVIVAPNLNGDYLSDALAAQVGGIGIAPGGNINYVTGHAIFEATHGTAPKYADLDKVNPGSVILSGEMMLRYMGWTEAADLIIAGLERTIADKTVTYDFARLMEGAREVKTSEFGSLIIANMEKIAAGQVPHPEETFGPEILRRADGKVYPHDSVGAVMTRAVVAVPAEASLRETAIYMRGRNIHSVIVKPDASGQWGIMTMRDVLKKVVREGRAVNGLTVGDLTSRPLLSVSPETPIAECAALMVERNIRRLAVVENGEPIGIISETDIFSHVAE</sequence>
<evidence type="ECO:0000313" key="21">
    <source>
        <dbReference type="Proteomes" id="UP000078287"/>
    </source>
</evidence>
<evidence type="ECO:0000256" key="14">
    <source>
        <dbReference type="PIRSR" id="PIRSR604439-2"/>
    </source>
</evidence>
<comment type="subunit">
    <text evidence="3">Homodimer.</text>
</comment>
<dbReference type="NCBIfam" id="TIGR00183">
    <property type="entry name" value="prok_nadp_idh"/>
    <property type="match status" value="1"/>
</dbReference>
<dbReference type="OrthoDB" id="9806254at2"/>
<feature type="binding site" evidence="14">
    <location>
        <position position="98"/>
    </location>
    <ligand>
        <name>NADP(+)</name>
        <dbReference type="ChEBI" id="CHEBI:58349"/>
    </ligand>
</feature>
<comment type="cofactor">
    <cofactor evidence="1">
        <name>Mn(2+)</name>
        <dbReference type="ChEBI" id="CHEBI:29035"/>
    </cofactor>
</comment>
<feature type="binding site" evidence="15">
    <location>
        <position position="335"/>
    </location>
    <ligand>
        <name>Mg(2+)</name>
        <dbReference type="ChEBI" id="CHEBI:18420"/>
    </ligand>
</feature>
<dbReference type="PANTHER" id="PTHR43504">
    <property type="entry name" value="ISOCITRATE DEHYDROGENASE [NADP]"/>
    <property type="match status" value="1"/>
</dbReference>
<protein>
    <recommendedName>
        <fullName evidence="12">Isocitrate dehydrogenase (NADP(+))</fullName>
        <ecNumber evidence="12">1.1.1.42</ecNumber>
    </recommendedName>
</protein>
<feature type="binding site" evidence="14">
    <location>
        <position position="382"/>
    </location>
    <ligand>
        <name>NADP(+)</name>
        <dbReference type="ChEBI" id="CHEBI:58349"/>
    </ligand>
</feature>
<dbReference type="PROSITE" id="PS00470">
    <property type="entry name" value="IDH_IMDH"/>
    <property type="match status" value="1"/>
</dbReference>
<evidence type="ECO:0000256" key="10">
    <source>
        <dbReference type="ARBA" id="ARBA00023211"/>
    </source>
</evidence>
<dbReference type="InterPro" id="IPR004439">
    <property type="entry name" value="Isocitrate_DH_NADP_dimer_prok"/>
</dbReference>
<dbReference type="SMART" id="SM00116">
    <property type="entry name" value="CBS"/>
    <property type="match status" value="2"/>
</dbReference>
<dbReference type="InterPro" id="IPR046342">
    <property type="entry name" value="CBS_dom_sf"/>
</dbReference>
<keyword evidence="8 14" id="KW-0521">NADP</keyword>
<evidence type="ECO:0000256" key="8">
    <source>
        <dbReference type="ARBA" id="ARBA00022857"/>
    </source>
</evidence>
<feature type="modified residue" description="N6-acetyllysine" evidence="17">
    <location>
        <position position="136"/>
    </location>
</feature>
<dbReference type="InterPro" id="IPR019818">
    <property type="entry name" value="IsoCit/isopropylmalate_DH_CS"/>
</dbReference>
<evidence type="ECO:0000256" key="1">
    <source>
        <dbReference type="ARBA" id="ARBA00001936"/>
    </source>
</evidence>
<feature type="binding site" evidence="13">
    <location>
        <position position="147"/>
    </location>
    <ligand>
        <name>D-threo-isocitrate</name>
        <dbReference type="ChEBI" id="CHEBI:15562"/>
    </ligand>
</feature>
<keyword evidence="18" id="KW-0129">CBS domain</keyword>
<proteinExistence type="inferred from homology"/>
<evidence type="ECO:0000256" key="6">
    <source>
        <dbReference type="ARBA" id="ARBA00022723"/>
    </source>
</evidence>
<dbReference type="SUPFAM" id="SSF54631">
    <property type="entry name" value="CBS-domain pair"/>
    <property type="match status" value="1"/>
</dbReference>
<evidence type="ECO:0000259" key="19">
    <source>
        <dbReference type="PROSITE" id="PS51371"/>
    </source>
</evidence>
<dbReference type="GO" id="GO:0000287">
    <property type="term" value="F:magnesium ion binding"/>
    <property type="evidence" value="ECO:0007669"/>
    <property type="project" value="InterPro"/>
</dbReference>
<feature type="binding site" evidence="13">
    <location>
        <position position="123"/>
    </location>
    <ligand>
        <name>D-threo-isocitrate</name>
        <dbReference type="ChEBI" id="CHEBI:15562"/>
    </ligand>
</feature>
<evidence type="ECO:0000256" key="18">
    <source>
        <dbReference type="PROSITE-ProRule" id="PRU00703"/>
    </source>
</evidence>
<dbReference type="Proteomes" id="UP000078287">
    <property type="component" value="Unassembled WGS sequence"/>
</dbReference>
<evidence type="ECO:0000256" key="17">
    <source>
        <dbReference type="PIRSR" id="PIRSR604439-5"/>
    </source>
</evidence>
<feature type="domain" description="CBS" evidence="19">
    <location>
        <begin position="549"/>
        <end position="600"/>
    </location>
</feature>
<evidence type="ECO:0000256" key="5">
    <source>
        <dbReference type="ARBA" id="ARBA00022532"/>
    </source>
</evidence>
<evidence type="ECO:0000256" key="16">
    <source>
        <dbReference type="PIRSR" id="PIRSR604439-4"/>
    </source>
</evidence>
<keyword evidence="10 15" id="KW-0464">Manganese</keyword>
<comment type="caution">
    <text evidence="20">The sequence shown here is derived from an EMBL/GenBank/DDBJ whole genome shotgun (WGS) entry which is preliminary data.</text>
</comment>
<evidence type="ECO:0000256" key="3">
    <source>
        <dbReference type="ARBA" id="ARBA00011738"/>
    </source>
</evidence>
<keyword evidence="6" id="KW-0479">Metal-binding</keyword>
<evidence type="ECO:0000256" key="11">
    <source>
        <dbReference type="ARBA" id="ARBA00023554"/>
    </source>
</evidence>
<dbReference type="NCBIfam" id="NF005425">
    <property type="entry name" value="PRK07006.1"/>
    <property type="match status" value="1"/>
</dbReference>
<reference evidence="20 21" key="1">
    <citation type="submission" date="2016-04" db="EMBL/GenBank/DDBJ databases">
        <title>Chloroflexus islandicus sp. nov., a thermophilic filamentous anoxygenic phototrophic bacterium from geyser Strokkur (Iceland).</title>
        <authorList>
            <person name="Gaisin V.A."/>
            <person name="Kalashnikov A.M."/>
            <person name="Sukhacheva M.V."/>
            <person name="Grouzdev D.S."/>
            <person name="Ivanov T.M."/>
            <person name="Kuznetsov B."/>
            <person name="Gorlenko V.M."/>
        </authorList>
    </citation>
    <scope>NUCLEOTIDE SEQUENCE [LARGE SCALE GENOMIC DNA]</scope>
    <source>
        <strain evidence="21">isl-2</strain>
    </source>
</reference>
<comment type="cofactor">
    <cofactor evidence="15">
        <name>Mg(2+)</name>
        <dbReference type="ChEBI" id="CHEBI:18420"/>
    </cofactor>
    <cofactor evidence="15">
        <name>Mn(2+)</name>
        <dbReference type="ChEBI" id="CHEBI:29035"/>
    </cofactor>
    <text evidence="15">Binds 1 Mg(2+) or Mn(2+) ion per subunit.</text>
</comment>
<comment type="catalytic activity">
    <reaction evidence="11">
        <text>D-threo-isocitrate + NADP(+) = 2-oxoglutarate + CO2 + NADPH</text>
        <dbReference type="Rhea" id="RHEA:19629"/>
        <dbReference type="ChEBI" id="CHEBI:15562"/>
        <dbReference type="ChEBI" id="CHEBI:16526"/>
        <dbReference type="ChEBI" id="CHEBI:16810"/>
        <dbReference type="ChEBI" id="CHEBI:57783"/>
        <dbReference type="ChEBI" id="CHEBI:58349"/>
        <dbReference type="EC" id="1.1.1.42"/>
    </reaction>
</comment>
<gene>
    <name evidence="20" type="ORF">A6A03_18120</name>
</gene>
<feature type="binding site" evidence="13">
    <location>
        <position position="109"/>
    </location>
    <ligand>
        <name>D-threo-isocitrate</name>
        <dbReference type="ChEBI" id="CHEBI:15562"/>
    </ligand>
</feature>
<feature type="site" description="Critical for catalysis" evidence="16">
    <location>
        <position position="245"/>
    </location>
</feature>
<dbReference type="InterPro" id="IPR024084">
    <property type="entry name" value="IsoPropMal-DH-like_dom"/>
</dbReference>
<dbReference type="GO" id="GO:0006097">
    <property type="term" value="P:glyoxylate cycle"/>
    <property type="evidence" value="ECO:0007669"/>
    <property type="project" value="UniProtKB-KW"/>
</dbReference>
<feature type="site" description="Critical for catalysis" evidence="16">
    <location>
        <position position="154"/>
    </location>
</feature>
<dbReference type="PROSITE" id="PS51371">
    <property type="entry name" value="CBS"/>
    <property type="match status" value="2"/>
</dbReference>
<feature type="binding site" evidence="14">
    <location>
        <begin position="369"/>
        <end position="375"/>
    </location>
    <ligand>
        <name>NADP(+)</name>
        <dbReference type="ChEBI" id="CHEBI:58349"/>
    </ligand>
</feature>
<dbReference type="InterPro" id="IPR000644">
    <property type="entry name" value="CBS_dom"/>
</dbReference>
<feature type="binding site" evidence="14">
    <location>
        <position position="425"/>
    </location>
    <ligand>
        <name>NADP(+)</name>
        <dbReference type="ChEBI" id="CHEBI:58349"/>
    </ligand>
</feature>
<dbReference type="Gene3D" id="3.40.718.10">
    <property type="entry name" value="Isopropylmalate Dehydrogenase"/>
    <property type="match status" value="1"/>
</dbReference>
<feature type="binding site" evidence="13">
    <location>
        <position position="113"/>
    </location>
    <ligand>
        <name>D-threo-isocitrate</name>
        <dbReference type="ChEBI" id="CHEBI:15562"/>
    </ligand>
</feature>
<keyword evidence="4" id="KW-0329">Glyoxylate bypass</keyword>
<dbReference type="STRING" id="1707952.A6A03_18120"/>
<feature type="binding site" evidence="13">
    <location>
        <position position="107"/>
    </location>
    <ligand>
        <name>D-threo-isocitrate</name>
        <dbReference type="ChEBI" id="CHEBI:15562"/>
    </ligand>
</feature>
<keyword evidence="5" id="KW-0816">Tricarboxylic acid cycle</keyword>